<proteinExistence type="predicted"/>
<name>A0A2N0PXU7_9GLOM</name>
<evidence type="ECO:0000313" key="2">
    <source>
        <dbReference type="EMBL" id="PKC11653.1"/>
    </source>
</evidence>
<dbReference type="Proteomes" id="UP000232722">
    <property type="component" value="Unassembled WGS sequence"/>
</dbReference>
<dbReference type="AlphaFoldDB" id="A0A2N0PXU7"/>
<organism evidence="2 3">
    <name type="scientific">Rhizophagus irregularis</name>
    <dbReference type="NCBI Taxonomy" id="588596"/>
    <lineage>
        <taxon>Eukaryota</taxon>
        <taxon>Fungi</taxon>
        <taxon>Fungi incertae sedis</taxon>
        <taxon>Mucoromycota</taxon>
        <taxon>Glomeromycotina</taxon>
        <taxon>Glomeromycetes</taxon>
        <taxon>Glomerales</taxon>
        <taxon>Glomeraceae</taxon>
        <taxon>Rhizophagus</taxon>
    </lineage>
</organism>
<evidence type="ECO:0000313" key="3">
    <source>
        <dbReference type="Proteomes" id="UP000232722"/>
    </source>
</evidence>
<evidence type="ECO:0000256" key="1">
    <source>
        <dbReference type="SAM" id="MobiDB-lite"/>
    </source>
</evidence>
<protein>
    <submittedName>
        <fullName evidence="2">Uncharacterized protein</fullName>
    </submittedName>
</protein>
<feature type="region of interest" description="Disordered" evidence="1">
    <location>
        <begin position="75"/>
        <end position="106"/>
    </location>
</feature>
<dbReference type="EMBL" id="LLXJ01000296">
    <property type="protein sequence ID" value="PKC11653.1"/>
    <property type="molecule type" value="Genomic_DNA"/>
</dbReference>
<reference evidence="2 3" key="2">
    <citation type="submission" date="2017-09" db="EMBL/GenBank/DDBJ databases">
        <title>Extensive intraspecific genome diversity in a model arbuscular mycorrhizal fungus.</title>
        <authorList>
            <person name="Chen E.C."/>
            <person name="Morin E."/>
            <person name="Beaudet D."/>
            <person name="Noel J."/>
            <person name="Ndikumana S."/>
            <person name="Charron P."/>
            <person name="St-Onge C."/>
            <person name="Giorgi J."/>
            <person name="Grigoriev I.V."/>
            <person name="Roux C."/>
            <person name="Martin F.M."/>
            <person name="Corradi N."/>
        </authorList>
    </citation>
    <scope>NUCLEOTIDE SEQUENCE [LARGE SCALE GENOMIC DNA]</scope>
    <source>
        <strain evidence="2 3">A5</strain>
    </source>
</reference>
<gene>
    <name evidence="2" type="ORF">RhiirA5_412840</name>
</gene>
<sequence>MEGENVDTLTSYDMNFNAFILCRMEFPRLKCVLCGKIGIIICNGMLQYNIQRSYNREVSSHSLVNGQKAEVTFEDEFKGSKKDDQKAKHTSEDESEDLEKDDQKSF</sequence>
<feature type="compositionally biased region" description="Basic and acidic residues" evidence="1">
    <location>
        <begin position="75"/>
        <end position="92"/>
    </location>
</feature>
<accession>A0A2N0PXU7</accession>
<reference evidence="2 3" key="1">
    <citation type="submission" date="2016-04" db="EMBL/GenBank/DDBJ databases">
        <title>Genome analyses suggest a sexual origin of heterokaryosis in a supposedly ancient asexual fungus.</title>
        <authorList>
            <person name="Ropars J."/>
            <person name="Sedzielewska K."/>
            <person name="Noel J."/>
            <person name="Charron P."/>
            <person name="Farinelli L."/>
            <person name="Marton T."/>
            <person name="Kruger M."/>
            <person name="Pelin A."/>
            <person name="Brachmann A."/>
            <person name="Corradi N."/>
        </authorList>
    </citation>
    <scope>NUCLEOTIDE SEQUENCE [LARGE SCALE GENOMIC DNA]</scope>
    <source>
        <strain evidence="2 3">A5</strain>
    </source>
</reference>
<comment type="caution">
    <text evidence="2">The sequence shown here is derived from an EMBL/GenBank/DDBJ whole genome shotgun (WGS) entry which is preliminary data.</text>
</comment>